<proteinExistence type="predicted"/>
<dbReference type="Pfam" id="PF07690">
    <property type="entry name" value="MFS_1"/>
    <property type="match status" value="1"/>
</dbReference>
<dbReference type="InterPro" id="IPR036259">
    <property type="entry name" value="MFS_trans_sf"/>
</dbReference>
<dbReference type="CDD" id="cd17324">
    <property type="entry name" value="MFS_NepI_like"/>
    <property type="match status" value="1"/>
</dbReference>
<dbReference type="RefSeq" id="WP_284328896.1">
    <property type="nucleotide sequence ID" value="NZ_BSUN01000001.1"/>
</dbReference>
<feature type="compositionally biased region" description="Acidic residues" evidence="6">
    <location>
        <begin position="55"/>
        <end position="65"/>
    </location>
</feature>
<feature type="transmembrane region" description="Helical" evidence="7">
    <location>
        <begin position="298"/>
        <end position="318"/>
    </location>
</feature>
<keyword evidence="2" id="KW-1003">Cell membrane</keyword>
<dbReference type="InterPro" id="IPR011701">
    <property type="entry name" value="MFS"/>
</dbReference>
<dbReference type="PANTHER" id="PTHR43124">
    <property type="entry name" value="PURINE EFFLUX PUMP PBUE"/>
    <property type="match status" value="1"/>
</dbReference>
<feature type="transmembrane region" description="Helical" evidence="7">
    <location>
        <begin position="432"/>
        <end position="449"/>
    </location>
</feature>
<evidence type="ECO:0000256" key="2">
    <source>
        <dbReference type="ARBA" id="ARBA00022475"/>
    </source>
</evidence>
<dbReference type="PROSITE" id="PS50850">
    <property type="entry name" value="MFS"/>
    <property type="match status" value="1"/>
</dbReference>
<dbReference type="InterPro" id="IPR050189">
    <property type="entry name" value="MFS_Efflux_Transporters"/>
</dbReference>
<comment type="caution">
    <text evidence="9">The sequence shown here is derived from an EMBL/GenBank/DDBJ whole genome shotgun (WGS) entry which is preliminary data.</text>
</comment>
<evidence type="ECO:0000313" key="9">
    <source>
        <dbReference type="EMBL" id="GMA36976.1"/>
    </source>
</evidence>
<feature type="domain" description="Major facilitator superfamily (MFS) profile" evidence="8">
    <location>
        <begin position="170"/>
        <end position="541"/>
    </location>
</feature>
<feature type="transmembrane region" description="Helical" evidence="7">
    <location>
        <begin position="489"/>
        <end position="511"/>
    </location>
</feature>
<sequence>MSTPPYPDQERTSPLTGHSMTDTLEMSIVDLAQALAEEPSADSGRDETPAGGSAVDDDGLQDEPGGDTASLFAPTAFTQADALAVSEILDAEAAADETAPAAADTAEATTATATQPLPVLDPVPQYEAEPTTVTVPIVGGTTEAVVLDEPVPGTRDEAALTLTPRRAKVALTVLAVAAFAAGVNEGAIVALTSAIASGLSVSVEAVGLLATAFALTVVITAVPLTLATKRMSRKVALTTALGVWTAGVTVAATAGSIEMLAVGRVITAGAHALFWAMVAPMAASLFAPHLRARSVTGIMMGSAAAGVAGTPVVTTLGTQLGWQVPFYALAALGVGLTIAMAVALPASRGGSATATVRGDLPDRKAFARVLVVAFLVSVAMSTTWTYVVPFYTEVSGVSMAMVPVLFALGGSLAVAATFAIGNVLGRHAVRTVAVGGAIVGLGWVAFTIGTQWSAIAGQICLSVGWAVLVAALLNWAMRHAPWRTEIAGGVYTSTANAGSALGPVLGAAVAGTFSTAVLPWVSLALTAVAGVVIATVDRHTLAMLAVPRQVRMARRNLVEVQHRRREWRVQRREFARADREEAVLYRIEAQRRMREPVPREIALERSLHIR</sequence>
<name>A0ABQ6IIJ8_9MICO</name>
<feature type="compositionally biased region" description="Low complexity" evidence="6">
    <location>
        <begin position="96"/>
        <end position="114"/>
    </location>
</feature>
<evidence type="ECO:0000256" key="4">
    <source>
        <dbReference type="ARBA" id="ARBA00022989"/>
    </source>
</evidence>
<feature type="transmembrane region" description="Helical" evidence="7">
    <location>
        <begin position="169"/>
        <end position="196"/>
    </location>
</feature>
<feature type="transmembrane region" description="Helical" evidence="7">
    <location>
        <begin position="365"/>
        <end position="387"/>
    </location>
</feature>
<keyword evidence="10" id="KW-1185">Reference proteome</keyword>
<feature type="transmembrane region" description="Helical" evidence="7">
    <location>
        <begin position="399"/>
        <end position="420"/>
    </location>
</feature>
<reference evidence="10" key="1">
    <citation type="journal article" date="2019" name="Int. J. Syst. Evol. Microbiol.">
        <title>The Global Catalogue of Microorganisms (GCM) 10K type strain sequencing project: providing services to taxonomists for standard genome sequencing and annotation.</title>
        <authorList>
            <consortium name="The Broad Institute Genomics Platform"/>
            <consortium name="The Broad Institute Genome Sequencing Center for Infectious Disease"/>
            <person name="Wu L."/>
            <person name="Ma J."/>
        </authorList>
    </citation>
    <scope>NUCLEOTIDE SEQUENCE [LARGE SCALE GENOMIC DNA]</scope>
    <source>
        <strain evidence="10">NBRC 112299</strain>
    </source>
</reference>
<feature type="region of interest" description="Disordered" evidence="6">
    <location>
        <begin position="96"/>
        <end position="123"/>
    </location>
</feature>
<dbReference type="Proteomes" id="UP001157125">
    <property type="component" value="Unassembled WGS sequence"/>
</dbReference>
<keyword evidence="5 7" id="KW-0472">Membrane</keyword>
<feature type="region of interest" description="Disordered" evidence="6">
    <location>
        <begin position="1"/>
        <end position="71"/>
    </location>
</feature>
<feature type="transmembrane region" description="Helical" evidence="7">
    <location>
        <begin position="261"/>
        <end position="286"/>
    </location>
</feature>
<comment type="subcellular location">
    <subcellularLocation>
        <location evidence="1">Cell membrane</location>
        <topology evidence="1">Multi-pass membrane protein</topology>
    </subcellularLocation>
</comment>
<evidence type="ECO:0000313" key="10">
    <source>
        <dbReference type="Proteomes" id="UP001157125"/>
    </source>
</evidence>
<evidence type="ECO:0000256" key="7">
    <source>
        <dbReference type="SAM" id="Phobius"/>
    </source>
</evidence>
<gene>
    <name evidence="9" type="ORF">GCM10025876_31800</name>
</gene>
<evidence type="ECO:0000256" key="6">
    <source>
        <dbReference type="SAM" id="MobiDB-lite"/>
    </source>
</evidence>
<feature type="transmembrane region" description="Helical" evidence="7">
    <location>
        <begin position="517"/>
        <end position="536"/>
    </location>
</feature>
<feature type="transmembrane region" description="Helical" evidence="7">
    <location>
        <begin position="324"/>
        <end position="344"/>
    </location>
</feature>
<dbReference type="PANTHER" id="PTHR43124:SF3">
    <property type="entry name" value="CHLORAMPHENICOL EFFLUX PUMP RV0191"/>
    <property type="match status" value="1"/>
</dbReference>
<evidence type="ECO:0000259" key="8">
    <source>
        <dbReference type="PROSITE" id="PS50850"/>
    </source>
</evidence>
<accession>A0ABQ6IIJ8</accession>
<feature type="compositionally biased region" description="Polar residues" evidence="6">
    <location>
        <begin position="12"/>
        <end position="24"/>
    </location>
</feature>
<keyword evidence="4 7" id="KW-1133">Transmembrane helix</keyword>
<protein>
    <recommendedName>
        <fullName evidence="8">Major facilitator superfamily (MFS) profile domain-containing protein</fullName>
    </recommendedName>
</protein>
<evidence type="ECO:0000256" key="5">
    <source>
        <dbReference type="ARBA" id="ARBA00023136"/>
    </source>
</evidence>
<dbReference type="EMBL" id="BSUN01000001">
    <property type="protein sequence ID" value="GMA36976.1"/>
    <property type="molecule type" value="Genomic_DNA"/>
</dbReference>
<feature type="transmembrane region" description="Helical" evidence="7">
    <location>
        <begin position="208"/>
        <end position="228"/>
    </location>
</feature>
<evidence type="ECO:0000256" key="3">
    <source>
        <dbReference type="ARBA" id="ARBA00022692"/>
    </source>
</evidence>
<dbReference type="InterPro" id="IPR020846">
    <property type="entry name" value="MFS_dom"/>
</dbReference>
<dbReference type="SUPFAM" id="SSF103473">
    <property type="entry name" value="MFS general substrate transporter"/>
    <property type="match status" value="1"/>
</dbReference>
<feature type="transmembrane region" description="Helical" evidence="7">
    <location>
        <begin position="235"/>
        <end position="255"/>
    </location>
</feature>
<evidence type="ECO:0000256" key="1">
    <source>
        <dbReference type="ARBA" id="ARBA00004651"/>
    </source>
</evidence>
<feature type="transmembrane region" description="Helical" evidence="7">
    <location>
        <begin position="455"/>
        <end position="477"/>
    </location>
</feature>
<organism evidence="9 10">
    <name type="scientific">Demequina litorisediminis</name>
    <dbReference type="NCBI Taxonomy" id="1849022"/>
    <lineage>
        <taxon>Bacteria</taxon>
        <taxon>Bacillati</taxon>
        <taxon>Actinomycetota</taxon>
        <taxon>Actinomycetes</taxon>
        <taxon>Micrococcales</taxon>
        <taxon>Demequinaceae</taxon>
        <taxon>Demequina</taxon>
    </lineage>
</organism>
<dbReference type="Gene3D" id="1.20.1250.20">
    <property type="entry name" value="MFS general substrate transporter like domains"/>
    <property type="match status" value="1"/>
</dbReference>
<keyword evidence="3 7" id="KW-0812">Transmembrane</keyword>